<proteinExistence type="predicted"/>
<dbReference type="Proteomes" id="UP000321261">
    <property type="component" value="Unassembled WGS sequence"/>
</dbReference>
<keyword evidence="2" id="KW-0503">Monooxygenase</keyword>
<dbReference type="EMBL" id="VIWU01000001">
    <property type="protein sequence ID" value="TWF82206.1"/>
    <property type="molecule type" value="Genomic_DNA"/>
</dbReference>
<sequence>MTPDLGQGGNQALEDAVTLAALIGHHHDVDAALDMYDTTRRQRTTAVARSSRQVGRIAQAHSPMAVALRNSLIRLLPAGASTRAAARPQTWRPPGPEIDL</sequence>
<reference evidence="3 4" key="1">
    <citation type="submission" date="2019-06" db="EMBL/GenBank/DDBJ databases">
        <title>Sequencing the genomes of 1000 actinobacteria strains.</title>
        <authorList>
            <person name="Klenk H.-P."/>
        </authorList>
    </citation>
    <scope>NUCLEOTIDE SEQUENCE [LARGE SCALE GENOMIC DNA]</scope>
    <source>
        <strain evidence="3 4">DSM 45671</strain>
    </source>
</reference>
<accession>A0A561T522</accession>
<protein>
    <submittedName>
        <fullName evidence="3">Uncharacterized protein</fullName>
    </submittedName>
</protein>
<organism evidence="3 4">
    <name type="scientific">Pseudonocardia hierapolitana</name>
    <dbReference type="NCBI Taxonomy" id="1128676"/>
    <lineage>
        <taxon>Bacteria</taxon>
        <taxon>Bacillati</taxon>
        <taxon>Actinomycetota</taxon>
        <taxon>Actinomycetes</taxon>
        <taxon>Pseudonocardiales</taxon>
        <taxon>Pseudonocardiaceae</taxon>
        <taxon>Pseudonocardia</taxon>
    </lineage>
</organism>
<evidence type="ECO:0000256" key="2">
    <source>
        <dbReference type="ARBA" id="ARBA00023033"/>
    </source>
</evidence>
<comment type="caution">
    <text evidence="3">The sequence shown here is derived from an EMBL/GenBank/DDBJ whole genome shotgun (WGS) entry which is preliminary data.</text>
</comment>
<name>A0A561T522_9PSEU</name>
<gene>
    <name evidence="3" type="ORF">FHX44_118151</name>
</gene>
<evidence type="ECO:0000256" key="1">
    <source>
        <dbReference type="ARBA" id="ARBA00023002"/>
    </source>
</evidence>
<dbReference type="PANTHER" id="PTHR13789:SF309">
    <property type="entry name" value="PUTATIVE (AFU_ORTHOLOGUE AFUA_6G14510)-RELATED"/>
    <property type="match status" value="1"/>
</dbReference>
<keyword evidence="1" id="KW-0560">Oxidoreductase</keyword>
<dbReference type="InterPro" id="IPR036188">
    <property type="entry name" value="FAD/NAD-bd_sf"/>
</dbReference>
<dbReference type="SUPFAM" id="SSF51905">
    <property type="entry name" value="FAD/NAD(P)-binding domain"/>
    <property type="match status" value="1"/>
</dbReference>
<evidence type="ECO:0000313" key="4">
    <source>
        <dbReference type="Proteomes" id="UP000321261"/>
    </source>
</evidence>
<dbReference type="AlphaFoldDB" id="A0A561T522"/>
<dbReference type="InterPro" id="IPR050493">
    <property type="entry name" value="FAD-dep_Monooxygenase_BioMet"/>
</dbReference>
<evidence type="ECO:0000313" key="3">
    <source>
        <dbReference type="EMBL" id="TWF82206.1"/>
    </source>
</evidence>
<dbReference type="PANTHER" id="PTHR13789">
    <property type="entry name" value="MONOOXYGENASE"/>
    <property type="match status" value="1"/>
</dbReference>
<dbReference type="GO" id="GO:0004497">
    <property type="term" value="F:monooxygenase activity"/>
    <property type="evidence" value="ECO:0007669"/>
    <property type="project" value="UniProtKB-KW"/>
</dbReference>
<dbReference type="Gene3D" id="3.50.50.60">
    <property type="entry name" value="FAD/NAD(P)-binding domain"/>
    <property type="match status" value="1"/>
</dbReference>
<keyword evidence="4" id="KW-1185">Reference proteome</keyword>